<proteinExistence type="predicted"/>
<protein>
    <submittedName>
        <fullName evidence="2">Uncharacterized protein</fullName>
    </submittedName>
</protein>
<feature type="region of interest" description="Disordered" evidence="1">
    <location>
        <begin position="121"/>
        <end position="146"/>
    </location>
</feature>
<accession>A0ABW1A1A8</accession>
<gene>
    <name evidence="2" type="ORF">ACFPZN_22170</name>
</gene>
<dbReference type="RefSeq" id="WP_378283994.1">
    <property type="nucleotide sequence ID" value="NZ_JBHSON010000031.1"/>
</dbReference>
<evidence type="ECO:0000256" key="1">
    <source>
        <dbReference type="SAM" id="MobiDB-lite"/>
    </source>
</evidence>
<organism evidence="2 3">
    <name type="scientific">Actinomadura rugatobispora</name>
    <dbReference type="NCBI Taxonomy" id="1994"/>
    <lineage>
        <taxon>Bacteria</taxon>
        <taxon>Bacillati</taxon>
        <taxon>Actinomycetota</taxon>
        <taxon>Actinomycetes</taxon>
        <taxon>Streptosporangiales</taxon>
        <taxon>Thermomonosporaceae</taxon>
        <taxon>Actinomadura</taxon>
    </lineage>
</organism>
<evidence type="ECO:0000313" key="3">
    <source>
        <dbReference type="Proteomes" id="UP001596074"/>
    </source>
</evidence>
<keyword evidence="3" id="KW-1185">Reference proteome</keyword>
<evidence type="ECO:0000313" key="2">
    <source>
        <dbReference type="EMBL" id="MFC5748338.1"/>
    </source>
</evidence>
<dbReference type="Proteomes" id="UP001596074">
    <property type="component" value="Unassembled WGS sequence"/>
</dbReference>
<sequence length="146" mass="15780">MTAPTDPTRPIVPGDLFARHQTITGLRALADFIEDNPAVPVTSLGEFYAVYTRTDTDADGRALIDDVAALLDVQVCDDTDRGGHYRASRSFGRITYQAVHIPPRAQELHEARWSYARNIVLDPPTDETTNGAPGGADESADGEQAA</sequence>
<comment type="caution">
    <text evidence="2">The sequence shown here is derived from an EMBL/GenBank/DDBJ whole genome shotgun (WGS) entry which is preliminary data.</text>
</comment>
<dbReference type="EMBL" id="JBHSON010000031">
    <property type="protein sequence ID" value="MFC5748338.1"/>
    <property type="molecule type" value="Genomic_DNA"/>
</dbReference>
<name>A0ABW1A1A8_9ACTN</name>
<reference evidence="3" key="1">
    <citation type="journal article" date="2019" name="Int. J. Syst. Evol. Microbiol.">
        <title>The Global Catalogue of Microorganisms (GCM) 10K type strain sequencing project: providing services to taxonomists for standard genome sequencing and annotation.</title>
        <authorList>
            <consortium name="The Broad Institute Genomics Platform"/>
            <consortium name="The Broad Institute Genome Sequencing Center for Infectious Disease"/>
            <person name="Wu L."/>
            <person name="Ma J."/>
        </authorList>
    </citation>
    <scope>NUCLEOTIDE SEQUENCE [LARGE SCALE GENOMIC DNA]</scope>
    <source>
        <strain evidence="3">KCTC 42087</strain>
    </source>
</reference>